<dbReference type="EMBL" id="MK620899">
    <property type="protein sequence ID" value="QBZ72687.1"/>
    <property type="molecule type" value="Genomic_DNA"/>
</dbReference>
<accession>A0A4D6E239</accession>
<evidence type="ECO:0000313" key="2">
    <source>
        <dbReference type="Proteomes" id="UP000297070"/>
    </source>
</evidence>
<protein>
    <submittedName>
        <fullName evidence="1">Uncharacterized protein</fullName>
    </submittedName>
</protein>
<dbReference type="GeneID" id="55012904"/>
<dbReference type="KEGG" id="vg:55012904"/>
<name>A0A4D6E239_9CAUD</name>
<gene>
    <name evidence="1" type="primary">68</name>
    <name evidence="1" type="ORF">SEA_GODONK_68</name>
</gene>
<proteinExistence type="predicted"/>
<organism evidence="1 2">
    <name type="scientific">Gordonia phage GodonK</name>
    <dbReference type="NCBI Taxonomy" id="2562192"/>
    <lineage>
        <taxon>Viruses</taxon>
        <taxon>Duplodnaviria</taxon>
        <taxon>Heunggongvirae</taxon>
        <taxon>Uroviricota</taxon>
        <taxon>Caudoviricetes</taxon>
        <taxon>Godonkavirus</taxon>
        <taxon>Godonkavirus godonK</taxon>
    </lineage>
</organism>
<sequence length="84" mass="9852">MGPMFSDVSPVMSKVFAYVVDDMDPFSRMAFITQLEELVDYNDITGKPVLDHVEDIPHSFRLQYDIDSNFERLERYIRKEQSDA</sequence>
<evidence type="ECO:0000313" key="1">
    <source>
        <dbReference type="EMBL" id="QBZ72687.1"/>
    </source>
</evidence>
<dbReference type="Proteomes" id="UP000297070">
    <property type="component" value="Segment"/>
</dbReference>
<keyword evidence="2" id="KW-1185">Reference proteome</keyword>
<reference evidence="1 2" key="1">
    <citation type="submission" date="2019-03" db="EMBL/GenBank/DDBJ databases">
        <authorList>
            <person name="Douthitt C."/>
            <person name="D'Elia T."/>
            <person name="Bockoras C."/>
            <person name="Boss C."/>
            <person name="Clemons M."/>
            <person name="Green W."/>
            <person name="Harel H."/>
            <person name="Larralde J."/>
            <person name="Lopez M."/>
            <person name="Magana D."/>
            <person name="Miguel M."/>
            <person name="Muschweck L."/>
            <person name="Olivos K."/>
            <person name="Racette D."/>
            <person name="Reynolds M."/>
            <person name="Ru Y."/>
            <person name="Santana M."/>
            <person name="Simon R."/>
            <person name="Smotrilla K."/>
            <person name="Sufficool B."/>
            <person name="Tamayo B."/>
            <person name="Tirado E."/>
            <person name="Vajanyi M."/>
            <person name="Weger M."/>
            <person name="Wehr A."/>
            <person name="Whitaker K."/>
            <person name="Garlena R.A."/>
            <person name="Russell D.A."/>
            <person name="Pope W.H."/>
            <person name="Jacobs-Sera D."/>
            <person name="Hatfull G.F."/>
        </authorList>
    </citation>
    <scope>NUCLEOTIDE SEQUENCE [LARGE SCALE GENOMIC DNA]</scope>
</reference>
<dbReference type="RefSeq" id="YP_009821452.1">
    <property type="nucleotide sequence ID" value="NC_048176.1"/>
</dbReference>